<dbReference type="EMBL" id="JBBLXS010000139">
    <property type="protein sequence ID" value="MEK0185669.1"/>
    <property type="molecule type" value="Genomic_DNA"/>
</dbReference>
<dbReference type="RefSeq" id="WP_340524926.1">
    <property type="nucleotide sequence ID" value="NZ_JBBLXS010000139.1"/>
</dbReference>
<dbReference type="SUPFAM" id="SSF53756">
    <property type="entry name" value="UDP-Glycosyltransferase/glycogen phosphorylase"/>
    <property type="match status" value="1"/>
</dbReference>
<keyword evidence="2" id="KW-1185">Reference proteome</keyword>
<accession>A0ABU8YMR7</accession>
<dbReference type="CDD" id="cd03801">
    <property type="entry name" value="GT4_PimA-like"/>
    <property type="match status" value="1"/>
</dbReference>
<dbReference type="Gene3D" id="3.40.50.2000">
    <property type="entry name" value="Glycogen Phosphorylase B"/>
    <property type="match status" value="2"/>
</dbReference>
<protein>
    <submittedName>
        <fullName evidence="1">Exopolysaccharide biosynthesis GT4 family glycosyltransferase EpsE</fullName>
    </submittedName>
</protein>
<comment type="caution">
    <text evidence="1">The sequence shown here is derived from an EMBL/GenBank/DDBJ whole genome shotgun (WGS) entry which is preliminary data.</text>
</comment>
<gene>
    <name evidence="1" type="primary">epsE</name>
    <name evidence="1" type="ORF">WMG39_12550</name>
</gene>
<reference evidence="1 2" key="1">
    <citation type="journal article" date="2020" name="Harmful Algae">
        <title>Molecular and morphological characterization of a novel dihydroanatoxin-a producing Microcoleus species (cyanobacteria) from the Russian River, California, USA.</title>
        <authorList>
            <person name="Conklin K.Y."/>
            <person name="Stancheva R."/>
            <person name="Otten T.G."/>
            <person name="Fadness R."/>
            <person name="Boyer G.L."/>
            <person name="Read B."/>
            <person name="Zhang X."/>
            <person name="Sheath R.G."/>
        </authorList>
    </citation>
    <scope>NUCLEOTIDE SEQUENCE [LARGE SCALE GENOMIC DNA]</scope>
    <source>
        <strain evidence="1 2">PTRS2</strain>
    </source>
</reference>
<organism evidence="1 2">
    <name type="scientific">Microcoleus anatoxicus PTRS2</name>
    <dbReference type="NCBI Taxonomy" id="2705321"/>
    <lineage>
        <taxon>Bacteria</taxon>
        <taxon>Bacillati</taxon>
        <taxon>Cyanobacteriota</taxon>
        <taxon>Cyanophyceae</taxon>
        <taxon>Oscillatoriophycideae</taxon>
        <taxon>Oscillatoriales</taxon>
        <taxon>Microcoleaceae</taxon>
        <taxon>Microcoleus</taxon>
        <taxon>Microcoleus anatoxicus</taxon>
    </lineage>
</organism>
<dbReference type="Proteomes" id="UP001384579">
    <property type="component" value="Unassembled WGS sequence"/>
</dbReference>
<evidence type="ECO:0000313" key="1">
    <source>
        <dbReference type="EMBL" id="MEK0185669.1"/>
    </source>
</evidence>
<name>A0ABU8YMR7_9CYAN</name>
<proteinExistence type="predicted"/>
<evidence type="ECO:0000313" key="2">
    <source>
        <dbReference type="Proteomes" id="UP001384579"/>
    </source>
</evidence>
<dbReference type="Pfam" id="PF13692">
    <property type="entry name" value="Glyco_trans_1_4"/>
    <property type="match status" value="1"/>
</dbReference>
<sequence>MNKQIGYFIPEFPGQTHTWIWREYQAMLDIGMKPHIISTRRPPTKVVHTWAQKAQSITDYLVPFELKDFVNVPIQLIKAGPIAWWRCLSVIANAKDVSLAQKLYYLVLVVMGAKLAWLAKTQGWSHVHVHSCGNAANIALFASILSDITYSVALLGQLEDFGGNQEQKWQHSAFASVMSEQLLYSIKDELEGFLPKDVRVSPVGVNLDEIKRETPYTPWQEGTQCRIYTCGRLNIAKGHKYLIESIKLLRERGFDVRLQIAGEDGNAGNGYRKELEKFIADESMSDYVQLLGSVSEERNRQGYKEADIFALPSLKEGISVAVMEAMAMETPVVVTHVGGMAELIDNGVDGILVPAENPEKMADAIAKLLQDKELTLSLTQKSRQKIADKFHHRRSAQILLESLEHLN</sequence>
<dbReference type="PANTHER" id="PTHR12526:SF630">
    <property type="entry name" value="GLYCOSYLTRANSFERASE"/>
    <property type="match status" value="1"/>
</dbReference>
<dbReference type="NCBIfam" id="NF041876">
    <property type="entry name" value="EPS_EpsE"/>
    <property type="match status" value="1"/>
</dbReference>
<dbReference type="PANTHER" id="PTHR12526">
    <property type="entry name" value="GLYCOSYLTRANSFERASE"/>
    <property type="match status" value="1"/>
</dbReference>